<dbReference type="VEuPathDB" id="FungiDB:FUN_008805"/>
<keyword evidence="2" id="KW-1185">Reference proteome</keyword>
<comment type="caution">
    <text evidence="1">The sequence shown here is derived from an EMBL/GenBank/DDBJ whole genome shotgun (WGS) entry which is preliminary data.</text>
</comment>
<dbReference type="AlphaFoldDB" id="A0A2I1H1R2"/>
<name>A0A2I1H1R2_9GLOM</name>
<sequence length="328" mass="38646">MKNRISSKSKPKITSSTMKNSQNNVKVLNIKRSDYLSYDDLRSMRKKVNELTTLNYDNEESNNINITDDTGDFMQDFNKNFEENYSGVISIATLFCTINKLFEDVGWKFSNYNKLDVSKCELTNLITKQKFKINISFDEGYEADIKEHRMKKKNEKPEYFHVYDNDESKYLYMNNDDDIKSKVVDLNDVKIINGVHDENTIDGKLHAYSAARTRIKRNLPDLQEEIYVILEEVSDEIKNRVTHFDDPFSLLKIFEENSHEIKNSTKEKLDCDDDQEYLTREYEKIENNSYHFVLVEGINNVNSEERQITMLPTNQSLMTTNPSKDFYY</sequence>
<evidence type="ECO:0000313" key="1">
    <source>
        <dbReference type="EMBL" id="PKY52818.1"/>
    </source>
</evidence>
<dbReference type="VEuPathDB" id="FungiDB:RhiirA1_531634"/>
<evidence type="ECO:0000313" key="2">
    <source>
        <dbReference type="Proteomes" id="UP000234323"/>
    </source>
</evidence>
<accession>A0A2I1H1R2</accession>
<organism evidence="1 2">
    <name type="scientific">Rhizophagus irregularis</name>
    <dbReference type="NCBI Taxonomy" id="588596"/>
    <lineage>
        <taxon>Eukaryota</taxon>
        <taxon>Fungi</taxon>
        <taxon>Fungi incertae sedis</taxon>
        <taxon>Mucoromycota</taxon>
        <taxon>Glomeromycotina</taxon>
        <taxon>Glomeromycetes</taxon>
        <taxon>Glomerales</taxon>
        <taxon>Glomeraceae</taxon>
        <taxon>Rhizophagus</taxon>
    </lineage>
</organism>
<gene>
    <name evidence="1" type="ORF">RhiirA4_547356</name>
</gene>
<protein>
    <submittedName>
        <fullName evidence="1">Uncharacterized protein</fullName>
    </submittedName>
</protein>
<proteinExistence type="predicted"/>
<dbReference type="VEuPathDB" id="FungiDB:RhiirFUN_007591"/>
<dbReference type="Proteomes" id="UP000234323">
    <property type="component" value="Unassembled WGS sequence"/>
</dbReference>
<dbReference type="OrthoDB" id="2329906at2759"/>
<reference evidence="1 2" key="1">
    <citation type="submission" date="2015-10" db="EMBL/GenBank/DDBJ databases">
        <title>Genome analyses suggest a sexual origin of heterokaryosis in a supposedly ancient asexual fungus.</title>
        <authorList>
            <person name="Ropars J."/>
            <person name="Sedzielewska K."/>
            <person name="Noel J."/>
            <person name="Charron P."/>
            <person name="Farinelli L."/>
            <person name="Marton T."/>
            <person name="Kruger M."/>
            <person name="Pelin A."/>
            <person name="Brachmann A."/>
            <person name="Corradi N."/>
        </authorList>
    </citation>
    <scope>NUCLEOTIDE SEQUENCE [LARGE SCALE GENOMIC DNA]</scope>
    <source>
        <strain evidence="1 2">A4</strain>
    </source>
</reference>
<dbReference type="EMBL" id="LLXI01001275">
    <property type="protein sequence ID" value="PKY52818.1"/>
    <property type="molecule type" value="Genomic_DNA"/>
</dbReference>